<dbReference type="PANTHER" id="PTHR30033:SF1">
    <property type="entry name" value="FLAGELLAR HOOK-ASSOCIATED PROTEIN 1"/>
    <property type="match status" value="1"/>
</dbReference>
<keyword evidence="6 7" id="KW-0975">Bacterial flagellum</keyword>
<keyword evidence="12" id="KW-0966">Cell projection</keyword>
<dbReference type="GO" id="GO:0005576">
    <property type="term" value="C:extracellular region"/>
    <property type="evidence" value="ECO:0007669"/>
    <property type="project" value="UniProtKB-SubCell"/>
</dbReference>
<evidence type="ECO:0000256" key="6">
    <source>
        <dbReference type="ARBA" id="ARBA00023143"/>
    </source>
</evidence>
<keyword evidence="8" id="KW-0175">Coiled coil</keyword>
<comment type="subcellular location">
    <subcellularLocation>
        <location evidence="1 7">Bacterial flagellum</location>
    </subcellularLocation>
    <subcellularLocation>
        <location evidence="2 7">Secreted</location>
    </subcellularLocation>
</comment>
<evidence type="ECO:0000256" key="5">
    <source>
        <dbReference type="ARBA" id="ARBA00022525"/>
    </source>
</evidence>
<feature type="coiled-coil region" evidence="8">
    <location>
        <begin position="173"/>
        <end position="200"/>
    </location>
</feature>
<evidence type="ECO:0000259" key="9">
    <source>
        <dbReference type="Pfam" id="PF00460"/>
    </source>
</evidence>
<feature type="domain" description="Flagellar basal-body/hook protein C-terminal" evidence="10">
    <location>
        <begin position="486"/>
        <end position="522"/>
    </location>
</feature>
<dbReference type="InterPro" id="IPR010930">
    <property type="entry name" value="Flg_bb/hook_C_dom"/>
</dbReference>
<dbReference type="GO" id="GO:0009424">
    <property type="term" value="C:bacterial-type flagellum hook"/>
    <property type="evidence" value="ECO:0007669"/>
    <property type="project" value="UniProtKB-UniRule"/>
</dbReference>
<feature type="domain" description="Flagellar basal body rod protein N-terminal" evidence="9">
    <location>
        <begin position="11"/>
        <end position="37"/>
    </location>
</feature>
<evidence type="ECO:0000256" key="7">
    <source>
        <dbReference type="RuleBase" id="RU362065"/>
    </source>
</evidence>
<dbReference type="NCBIfam" id="TIGR02492">
    <property type="entry name" value="flgK_ends"/>
    <property type="match status" value="1"/>
</dbReference>
<dbReference type="AlphaFoldDB" id="A0AAU7VN68"/>
<keyword evidence="5 7" id="KW-0964">Secreted</keyword>
<reference evidence="12" key="2">
    <citation type="submission" date="2024-06" db="EMBL/GenBank/DDBJ databases">
        <authorList>
            <person name="Petrova K.O."/>
            <person name="Toshchakov S.V."/>
            <person name="Boltjanskaja Y.V."/>
            <person name="Kevbrin V."/>
        </authorList>
    </citation>
    <scope>NUCLEOTIDE SEQUENCE</scope>
    <source>
        <strain evidence="12">Z-910T</strain>
    </source>
</reference>
<accession>A0AAU7VN68</accession>
<dbReference type="Pfam" id="PF00460">
    <property type="entry name" value="Flg_bb_rod"/>
    <property type="match status" value="1"/>
</dbReference>
<dbReference type="Pfam" id="PF06429">
    <property type="entry name" value="Flg_bbr_C"/>
    <property type="match status" value="1"/>
</dbReference>
<dbReference type="SUPFAM" id="SSF64518">
    <property type="entry name" value="Phase 1 flagellin"/>
    <property type="match status" value="1"/>
</dbReference>
<evidence type="ECO:0000259" key="10">
    <source>
        <dbReference type="Pfam" id="PF06429"/>
    </source>
</evidence>
<evidence type="ECO:0000256" key="3">
    <source>
        <dbReference type="ARBA" id="ARBA00009677"/>
    </source>
</evidence>
<sequence length="529" mass="58356">MRSTFSGLELSRRALMTQQSAVNVVGHNVANANTPGYSRQEVVTSATGPYTSPSNVRPTGAGQIGSGVEIKSIERQFDSHIAAQYRLENSLQSQWEQKYSSMDQIEAIFNEPSDSSLRKTVDEFWSALQQLTTEPTELSSRALVRQSATSMVNTFQTMDRQLEQVSTDLDESIRAEANQINSTLKQIEDLNKRIVKINAMGDSPNDLMDQRDLLIDDLTEVLNVNVIEHANGDLTVTFPSENGEDIQLIDTVSSGNSVAELSYNTTDNDPGILTVVPAGEEEFVDISREEVTQGKIKGMFDSQDAVERYQGELQTYATSYTEAINEQHRQGFDLNGSSGQDFFVGTDDISTLAINPEINEDLSLIAAAGPQSLTPIDGDGNPTEPLSYNEDGELVDVDGNIVTDVEGKIASGELVFAKGDGENAKAMAELRHELAMEHQGTEVTFDGYYRSVIAELGIETDESFQMMENQKALANQFDMRQEQIRGVSLDEEMTKMIQYQHSYVAASRFTNTIDEMIDTIVNRLGIVGR</sequence>
<dbReference type="GO" id="GO:0044780">
    <property type="term" value="P:bacterial-type flagellum assembly"/>
    <property type="evidence" value="ECO:0007669"/>
    <property type="project" value="InterPro"/>
</dbReference>
<dbReference type="InterPro" id="IPR001444">
    <property type="entry name" value="Flag_bb_rod_N"/>
</dbReference>
<dbReference type="Pfam" id="PF22638">
    <property type="entry name" value="FlgK_D1"/>
    <property type="match status" value="1"/>
</dbReference>
<evidence type="ECO:0000256" key="2">
    <source>
        <dbReference type="ARBA" id="ARBA00004613"/>
    </source>
</evidence>
<evidence type="ECO:0000313" key="12">
    <source>
        <dbReference type="EMBL" id="XBX75381.1"/>
    </source>
</evidence>
<evidence type="ECO:0000256" key="4">
    <source>
        <dbReference type="ARBA" id="ARBA00016244"/>
    </source>
</evidence>
<dbReference type="RefSeq" id="WP_350344126.1">
    <property type="nucleotide sequence ID" value="NZ_CP158367.1"/>
</dbReference>
<proteinExistence type="inferred from homology"/>
<dbReference type="InterPro" id="IPR053927">
    <property type="entry name" value="FlgK_helical"/>
</dbReference>
<evidence type="ECO:0000256" key="8">
    <source>
        <dbReference type="SAM" id="Coils"/>
    </source>
</evidence>
<dbReference type="PRINTS" id="PR01005">
    <property type="entry name" value="FLGHOOKAP1"/>
</dbReference>
<name>A0AAU7VN68_9FIRM</name>
<keyword evidence="12" id="KW-0282">Flagellum</keyword>
<evidence type="ECO:0000256" key="1">
    <source>
        <dbReference type="ARBA" id="ARBA00004365"/>
    </source>
</evidence>
<gene>
    <name evidence="7 12" type="primary">flgK</name>
    <name evidence="12" type="ORF">PRVXT_000500</name>
</gene>
<dbReference type="GO" id="GO:0005198">
    <property type="term" value="F:structural molecule activity"/>
    <property type="evidence" value="ECO:0007669"/>
    <property type="project" value="UniProtKB-UniRule"/>
</dbReference>
<feature type="domain" description="Flagellar hook-associated protein FlgK helical" evidence="11">
    <location>
        <begin position="102"/>
        <end position="343"/>
    </location>
</feature>
<keyword evidence="12" id="KW-0969">Cilium</keyword>
<organism evidence="12">
    <name type="scientific">Proteinivorax tanatarense</name>
    <dbReference type="NCBI Taxonomy" id="1260629"/>
    <lineage>
        <taxon>Bacteria</taxon>
        <taxon>Bacillati</taxon>
        <taxon>Bacillota</taxon>
        <taxon>Clostridia</taxon>
        <taxon>Eubacteriales</taxon>
        <taxon>Proteinivoracaceae</taxon>
        <taxon>Proteinivorax</taxon>
    </lineage>
</organism>
<reference evidence="12" key="1">
    <citation type="journal article" date="2013" name="Extremophiles">
        <title>Proteinivorax tanatarense gen. nov., sp. nov., an anaerobic, haloalkaliphilic, proteolytic bacterium isolated from a decaying algal bloom, and proposal of Proteinivoraceae fam. nov.</title>
        <authorList>
            <person name="Kevbrin V."/>
            <person name="Boltyanskaya Y."/>
            <person name="Zhilina T."/>
            <person name="Kolganova T."/>
            <person name="Lavrentjeva E."/>
            <person name="Kuznetsov B."/>
        </authorList>
    </citation>
    <scope>NUCLEOTIDE SEQUENCE</scope>
    <source>
        <strain evidence="12">Z-910T</strain>
    </source>
</reference>
<dbReference type="PANTHER" id="PTHR30033">
    <property type="entry name" value="FLAGELLAR HOOK-ASSOCIATED PROTEIN 1"/>
    <property type="match status" value="1"/>
</dbReference>
<comment type="similarity">
    <text evidence="3 7">Belongs to the flagella basal body rod proteins family.</text>
</comment>
<protein>
    <recommendedName>
        <fullName evidence="4 7">Flagellar hook-associated protein 1</fullName>
        <shortName evidence="7">HAP1</shortName>
    </recommendedName>
</protein>
<evidence type="ECO:0000259" key="11">
    <source>
        <dbReference type="Pfam" id="PF22638"/>
    </source>
</evidence>
<dbReference type="InterPro" id="IPR002371">
    <property type="entry name" value="FlgK"/>
</dbReference>
<dbReference type="EMBL" id="CP158367">
    <property type="protein sequence ID" value="XBX75381.1"/>
    <property type="molecule type" value="Genomic_DNA"/>
</dbReference>